<evidence type="ECO:0000313" key="1">
    <source>
        <dbReference type="EMBL" id="KAJ4713424.1"/>
    </source>
</evidence>
<reference evidence="1 2" key="1">
    <citation type="journal article" date="2023" name="Science">
        <title>Complex scaffold remodeling in plant triterpene biosynthesis.</title>
        <authorList>
            <person name="De La Pena R."/>
            <person name="Hodgson H."/>
            <person name="Liu J.C."/>
            <person name="Stephenson M.J."/>
            <person name="Martin A.C."/>
            <person name="Owen C."/>
            <person name="Harkess A."/>
            <person name="Leebens-Mack J."/>
            <person name="Jimenez L.E."/>
            <person name="Osbourn A."/>
            <person name="Sattely E.S."/>
        </authorList>
    </citation>
    <scope>NUCLEOTIDE SEQUENCE [LARGE SCALE GENOMIC DNA]</scope>
    <source>
        <strain evidence="2">cv. JPN11</strain>
        <tissue evidence="1">Leaf</tissue>
    </source>
</reference>
<accession>A0ACC1XPL5</accession>
<gene>
    <name evidence="1" type="ORF">OWV82_015519</name>
</gene>
<dbReference type="Proteomes" id="UP001164539">
    <property type="component" value="Chromosome 8"/>
</dbReference>
<name>A0ACC1XPL5_MELAZ</name>
<evidence type="ECO:0000313" key="2">
    <source>
        <dbReference type="Proteomes" id="UP001164539"/>
    </source>
</evidence>
<dbReference type="EMBL" id="CM051401">
    <property type="protein sequence ID" value="KAJ4713424.1"/>
    <property type="molecule type" value="Genomic_DNA"/>
</dbReference>
<organism evidence="1 2">
    <name type="scientific">Melia azedarach</name>
    <name type="common">Chinaberry tree</name>
    <dbReference type="NCBI Taxonomy" id="155640"/>
    <lineage>
        <taxon>Eukaryota</taxon>
        <taxon>Viridiplantae</taxon>
        <taxon>Streptophyta</taxon>
        <taxon>Embryophyta</taxon>
        <taxon>Tracheophyta</taxon>
        <taxon>Spermatophyta</taxon>
        <taxon>Magnoliopsida</taxon>
        <taxon>eudicotyledons</taxon>
        <taxon>Gunneridae</taxon>
        <taxon>Pentapetalae</taxon>
        <taxon>rosids</taxon>
        <taxon>malvids</taxon>
        <taxon>Sapindales</taxon>
        <taxon>Meliaceae</taxon>
        <taxon>Melia</taxon>
    </lineage>
</organism>
<comment type="caution">
    <text evidence="1">The sequence shown here is derived from an EMBL/GenBank/DDBJ whole genome shotgun (WGS) entry which is preliminary data.</text>
</comment>
<protein>
    <submittedName>
        <fullName evidence="1">Receptor-like kinase</fullName>
    </submittedName>
</protein>
<sequence length="243" mass="27252">MTMPDALIRLHGNRPNSRPNINTGNGSNLRRKLVTGIVAAVTGIAIACIIICIFRRKIWSILSKICCRRRTKIDQDLEAFIRNHGPLALKRYSFSHVKKMTNSFKDKLGQGGYGGVYKGKLSDGHLVAVKLLNTSKGNGQEFINEVASISKTSHVNVISLLGYCLEVDRRVLIYEFMPNGSLEIFIYKGDTLKSGQQLGWEKLYQIAIGIGRGLEYLRRGCSTRILHFDIKLHSILLDEDFCP</sequence>
<keyword evidence="2" id="KW-1185">Reference proteome</keyword>
<proteinExistence type="predicted"/>